<dbReference type="OrthoDB" id="997844at2"/>
<dbReference type="Pfam" id="PF13175">
    <property type="entry name" value="AAA_15"/>
    <property type="match status" value="1"/>
</dbReference>
<evidence type="ECO:0000256" key="4">
    <source>
        <dbReference type="ARBA" id="ARBA00023065"/>
    </source>
</evidence>
<evidence type="ECO:0000259" key="6">
    <source>
        <dbReference type="Pfam" id="PF13175"/>
    </source>
</evidence>
<organism evidence="7 8">
    <name type="scientific">Aliarcobacter thereius</name>
    <dbReference type="NCBI Taxonomy" id="544718"/>
    <lineage>
        <taxon>Bacteria</taxon>
        <taxon>Pseudomonadati</taxon>
        <taxon>Campylobacterota</taxon>
        <taxon>Epsilonproteobacteria</taxon>
        <taxon>Campylobacterales</taxon>
        <taxon>Arcobacteraceae</taxon>
        <taxon>Aliarcobacter</taxon>
    </lineage>
</organism>
<dbReference type="InterPro" id="IPR027417">
    <property type="entry name" value="P-loop_NTPase"/>
</dbReference>
<evidence type="ECO:0000256" key="5">
    <source>
        <dbReference type="ARBA" id="ARBA00023136"/>
    </source>
</evidence>
<dbReference type="InterPro" id="IPR051535">
    <property type="entry name" value="Siderophore_ABC-ATPase"/>
</dbReference>
<name>A0A1C0B7L1_9BACT</name>
<dbReference type="EMBL" id="LCUJ01000002">
    <property type="protein sequence ID" value="OCL99588.1"/>
    <property type="molecule type" value="Genomic_DNA"/>
</dbReference>
<dbReference type="GO" id="GO:0005524">
    <property type="term" value="F:ATP binding"/>
    <property type="evidence" value="ECO:0007669"/>
    <property type="project" value="UniProtKB-KW"/>
</dbReference>
<gene>
    <name evidence="7" type="ORF">AAX29_00633</name>
</gene>
<dbReference type="InterPro" id="IPR041685">
    <property type="entry name" value="AAA_GajA/Old/RecF-like"/>
</dbReference>
<dbReference type="PANTHER" id="PTHR42771:SF2">
    <property type="entry name" value="IRON(3+)-HYDROXAMATE IMPORT ATP-BINDING PROTEIN FHUC"/>
    <property type="match status" value="1"/>
</dbReference>
<keyword evidence="2" id="KW-0813">Transport</keyword>
<reference evidence="8" key="1">
    <citation type="submission" date="2015-05" db="EMBL/GenBank/DDBJ databases">
        <authorList>
            <person name="Rovetto F."/>
            <person name="Cocolin L."/>
            <person name="Illeghems K."/>
            <person name="Van Nieuwerburgh F."/>
            <person name="Houf K."/>
        </authorList>
    </citation>
    <scope>NUCLEOTIDE SEQUENCE [LARGE SCALE GENOMIC DNA]</scope>
    <source>
        <strain evidence="8">DU22</strain>
    </source>
</reference>
<feature type="domain" description="Endonuclease GajA/Old nuclease/RecF-like AAA" evidence="6">
    <location>
        <begin position="410"/>
        <end position="458"/>
    </location>
</feature>
<dbReference type="GO" id="GO:0005886">
    <property type="term" value="C:plasma membrane"/>
    <property type="evidence" value="ECO:0007669"/>
    <property type="project" value="UniProtKB-SubCell"/>
</dbReference>
<keyword evidence="7" id="KW-0067">ATP-binding</keyword>
<evidence type="ECO:0000256" key="3">
    <source>
        <dbReference type="ARBA" id="ARBA00022475"/>
    </source>
</evidence>
<dbReference type="PANTHER" id="PTHR42771">
    <property type="entry name" value="IRON(3+)-HYDROXAMATE IMPORT ATP-BINDING PROTEIN FHUC"/>
    <property type="match status" value="1"/>
</dbReference>
<keyword evidence="7" id="KW-0547">Nucleotide-binding</keyword>
<evidence type="ECO:0000313" key="8">
    <source>
        <dbReference type="Proteomes" id="UP000093281"/>
    </source>
</evidence>
<sequence>MEVIFKKNGEIKTEFDDKNRLEIIPDVSWNSKLHPWDDFGYKTTFQSKLFFENKDYDLPQIKILIKDNVNTHSYFKTYLEEKKENYFLFPLGIDFISLATDIEFYEALKSLLDENIIFQILEKLSDAVYIKNNSILDNKKYLLETEGFNLSLLRDMTNKKAYENGWNIIKNDNTEKNLSFKINFKLSNYNNYHEIEINLKKSIFPSNINILIGSNGTGKSQTISHLIKQLLNIDTMQQLEKLPVFSQIVLIAYSPYEEFITHIDSKRFSNIKPYLYFGFRDKNNIFDLQLPNRVSSNCILGILEEDKNKEYLKRLNKFDNFLKVINKAIDFDYMAFEINTDQFYEENEIKYNDKIYAKINKSSFFDNYNSYLKEIIFENGLFFFKNDTLLKLSSGQSIFVQMISNIVASIREDTIILLDEPELYLHPNLEVELLELLKELLDDFKSYAIVSTHSAIIAREVSKDYISILKNSNNTIFISRPPFETIGANLERINSYVFFDKDIKKPYQDWLQSLVNKYGSADKVLEQYEKKLNEESIILLYGMKQRNAN</sequence>
<dbReference type="AlphaFoldDB" id="A0A1C0B7L1"/>
<comment type="caution">
    <text evidence="7">The sequence shown here is derived from an EMBL/GenBank/DDBJ whole genome shotgun (WGS) entry which is preliminary data.</text>
</comment>
<keyword evidence="5" id="KW-0472">Membrane</keyword>
<dbReference type="Gene3D" id="3.40.50.300">
    <property type="entry name" value="P-loop containing nucleotide triphosphate hydrolases"/>
    <property type="match status" value="1"/>
</dbReference>
<proteinExistence type="predicted"/>
<dbReference type="SUPFAM" id="SSF52540">
    <property type="entry name" value="P-loop containing nucleoside triphosphate hydrolases"/>
    <property type="match status" value="1"/>
</dbReference>
<evidence type="ECO:0000313" key="7">
    <source>
        <dbReference type="EMBL" id="OCL99588.1"/>
    </source>
</evidence>
<evidence type="ECO:0000256" key="2">
    <source>
        <dbReference type="ARBA" id="ARBA00022448"/>
    </source>
</evidence>
<dbReference type="Proteomes" id="UP000093281">
    <property type="component" value="Unassembled WGS sequence"/>
</dbReference>
<evidence type="ECO:0000256" key="1">
    <source>
        <dbReference type="ARBA" id="ARBA00004202"/>
    </source>
</evidence>
<accession>A0A1C0B7L1</accession>
<protein>
    <submittedName>
        <fullName evidence="7">Iron-dicitrate transporter ATP-binding subunit</fullName>
    </submittedName>
</protein>
<comment type="subcellular location">
    <subcellularLocation>
        <location evidence="1">Cell membrane</location>
        <topology evidence="1">Peripheral membrane protein</topology>
    </subcellularLocation>
</comment>
<dbReference type="RefSeq" id="WP_066185573.1">
    <property type="nucleotide sequence ID" value="NZ_LCUJ01000002.1"/>
</dbReference>
<keyword evidence="3" id="KW-1003">Cell membrane</keyword>
<dbReference type="GO" id="GO:0006811">
    <property type="term" value="P:monoatomic ion transport"/>
    <property type="evidence" value="ECO:0007669"/>
    <property type="project" value="UniProtKB-KW"/>
</dbReference>
<keyword evidence="4" id="KW-0406">Ion transport</keyword>